<geneLocation type="plasmid" evidence="10 11">
    <name>AbAZ39_p1</name>
</geneLocation>
<keyword evidence="10" id="KW-0614">Plasmid</keyword>
<evidence type="ECO:0000313" key="10">
    <source>
        <dbReference type="EMBL" id="AIB13717.1"/>
    </source>
</evidence>
<keyword evidence="5" id="KW-0479">Metal-binding</keyword>
<evidence type="ECO:0000256" key="8">
    <source>
        <dbReference type="ARBA" id="ARBA00023136"/>
    </source>
</evidence>
<accession>A0A060DLC6</accession>
<dbReference type="GO" id="GO:0046872">
    <property type="term" value="F:metal ion binding"/>
    <property type="evidence" value="ECO:0007669"/>
    <property type="project" value="UniProtKB-KW"/>
</dbReference>
<dbReference type="SUPFAM" id="SSF56770">
    <property type="entry name" value="HydA/Nqo6-like"/>
    <property type="match status" value="1"/>
</dbReference>
<dbReference type="Gene3D" id="3.40.50.12280">
    <property type="match status" value="1"/>
</dbReference>
<evidence type="ECO:0000256" key="6">
    <source>
        <dbReference type="ARBA" id="ARBA00023004"/>
    </source>
</evidence>
<keyword evidence="3" id="KW-1003">Cell membrane</keyword>
<evidence type="ECO:0000256" key="5">
    <source>
        <dbReference type="ARBA" id="ARBA00022723"/>
    </source>
</evidence>
<comment type="cofactor">
    <cofactor evidence="1">
        <name>[4Fe-4S] cluster</name>
        <dbReference type="ChEBI" id="CHEBI:49883"/>
    </cofactor>
</comment>
<keyword evidence="8" id="KW-0472">Membrane</keyword>
<proteinExistence type="inferred from homology"/>
<keyword evidence="6" id="KW-0408">Iron</keyword>
<reference evidence="10 11" key="1">
    <citation type="journal article" date="2014" name="Genome Announc.">
        <title>Complete Genome Sequence of the Model Rhizosphere Strain Azospirillum brasilense Az39, Successfully Applied in Agriculture.</title>
        <authorList>
            <person name="Rivera D."/>
            <person name="Revale S."/>
            <person name="Molina R."/>
            <person name="Gualpa J."/>
            <person name="Puente M."/>
            <person name="Maroniche G."/>
            <person name="Paris G."/>
            <person name="Baker D."/>
            <person name="Clavijo B."/>
            <person name="McLay K."/>
            <person name="Spaepen S."/>
            <person name="Perticari A."/>
            <person name="Vazquez M."/>
            <person name="Wisniewski-Dye F."/>
            <person name="Watkins C."/>
            <person name="Martinez-Abarca F."/>
            <person name="Vanderleyden J."/>
            <person name="Cassan F."/>
        </authorList>
    </citation>
    <scope>NUCLEOTIDE SEQUENCE [LARGE SCALE GENOMIC DNA]</scope>
    <source>
        <strain evidence="10 11">Az39</strain>
        <plasmid evidence="10">AbAZ39_p1</plasmid>
    </source>
</reference>
<name>A0A060DLC6_9PROT</name>
<gene>
    <name evidence="10" type="ORF">ABAZ39_17420</name>
</gene>
<protein>
    <submittedName>
        <fullName evidence="10">Hydrogenase</fullName>
    </submittedName>
</protein>
<dbReference type="InterPro" id="IPR006137">
    <property type="entry name" value="NADH_UbQ_OxRdtase-like_20kDa"/>
</dbReference>
<dbReference type="GO" id="GO:0051539">
    <property type="term" value="F:4 iron, 4 sulfur cluster binding"/>
    <property type="evidence" value="ECO:0007669"/>
    <property type="project" value="UniProtKB-KW"/>
</dbReference>
<dbReference type="RefSeq" id="WP_040134107.1">
    <property type="nucleotide sequence ID" value="NZ_CP007794.1"/>
</dbReference>
<feature type="domain" description="NADH:ubiquinone oxidoreductase-like 20kDa subunit" evidence="9">
    <location>
        <begin position="55"/>
        <end position="166"/>
    </location>
</feature>
<keyword evidence="4" id="KW-0004">4Fe-4S</keyword>
<evidence type="ECO:0000256" key="7">
    <source>
        <dbReference type="ARBA" id="ARBA00023014"/>
    </source>
</evidence>
<evidence type="ECO:0000313" key="11">
    <source>
        <dbReference type="Proteomes" id="UP000027186"/>
    </source>
</evidence>
<dbReference type="InterPro" id="IPR052375">
    <property type="entry name" value="Complex_I_20kDa-like"/>
</dbReference>
<dbReference type="NCBIfam" id="NF005012">
    <property type="entry name" value="PRK06411.1"/>
    <property type="match status" value="1"/>
</dbReference>
<evidence type="ECO:0000256" key="4">
    <source>
        <dbReference type="ARBA" id="ARBA00022485"/>
    </source>
</evidence>
<comment type="similarity">
    <text evidence="2">Belongs to the complex I 20 kDa subunit family.</text>
</comment>
<evidence type="ECO:0000256" key="3">
    <source>
        <dbReference type="ARBA" id="ARBA00022475"/>
    </source>
</evidence>
<evidence type="ECO:0000259" key="9">
    <source>
        <dbReference type="Pfam" id="PF01058"/>
    </source>
</evidence>
<dbReference type="EMBL" id="CP007794">
    <property type="protein sequence ID" value="AIB13717.1"/>
    <property type="molecule type" value="Genomic_DNA"/>
</dbReference>
<dbReference type="AlphaFoldDB" id="A0A060DLC6"/>
<dbReference type="PANTHER" id="PTHR42989:SF1">
    <property type="entry name" value="FORMATE HYDROGENLYASE SUBUNIT 7-RELATED"/>
    <property type="match status" value="1"/>
</dbReference>
<dbReference type="PANTHER" id="PTHR42989">
    <property type="entry name" value="HYDROGENASE-4 COMPONENT I"/>
    <property type="match status" value="1"/>
</dbReference>
<organism evidence="10 11">
    <name type="scientific">Azospirillum argentinense</name>
    <dbReference type="NCBI Taxonomy" id="2970906"/>
    <lineage>
        <taxon>Bacteria</taxon>
        <taxon>Pseudomonadati</taxon>
        <taxon>Pseudomonadota</taxon>
        <taxon>Alphaproteobacteria</taxon>
        <taxon>Rhodospirillales</taxon>
        <taxon>Azospirillaceae</taxon>
        <taxon>Azospirillum</taxon>
    </lineage>
</organism>
<evidence type="ECO:0000256" key="2">
    <source>
        <dbReference type="ARBA" id="ARBA00009173"/>
    </source>
</evidence>
<sequence>MLKHILTSLTGGPVTEPAPAPADPALAELAGKLGKAAKARLGRSLSIREVDAGSCNGCELEIHALNNPIYDLERFGIHFVASPRHADVLLVTGPVARNMREALVRTWDATPGPKWLVACGDCAVSGGLFAGGYACVGPVEEVLPVDLRIPGCPPRPTDLLAGLLALLETSAAR</sequence>
<dbReference type="Proteomes" id="UP000027186">
    <property type="component" value="Plasmid AbAZ39_p1"/>
</dbReference>
<dbReference type="Pfam" id="PF01058">
    <property type="entry name" value="Oxidored_q6"/>
    <property type="match status" value="1"/>
</dbReference>
<evidence type="ECO:0000256" key="1">
    <source>
        <dbReference type="ARBA" id="ARBA00001966"/>
    </source>
</evidence>
<keyword evidence="7" id="KW-0411">Iron-sulfur</keyword>
<dbReference type="KEGG" id="abq:ABAZ39_17420"/>